<name>A0ACB6R1W1_9PLEO</name>
<evidence type="ECO:0000313" key="1">
    <source>
        <dbReference type="EMBL" id="KAF2472431.1"/>
    </source>
</evidence>
<proteinExistence type="predicted"/>
<dbReference type="Proteomes" id="UP000799755">
    <property type="component" value="Unassembled WGS sequence"/>
</dbReference>
<keyword evidence="2" id="KW-1185">Reference proteome</keyword>
<reference evidence="1" key="1">
    <citation type="journal article" date="2020" name="Stud. Mycol.">
        <title>101 Dothideomycetes genomes: a test case for predicting lifestyles and emergence of pathogens.</title>
        <authorList>
            <person name="Haridas S."/>
            <person name="Albert R."/>
            <person name="Binder M."/>
            <person name="Bloem J."/>
            <person name="Labutti K."/>
            <person name="Salamov A."/>
            <person name="Andreopoulos B."/>
            <person name="Baker S."/>
            <person name="Barry K."/>
            <person name="Bills G."/>
            <person name="Bluhm B."/>
            <person name="Cannon C."/>
            <person name="Castanera R."/>
            <person name="Culley D."/>
            <person name="Daum C."/>
            <person name="Ezra D."/>
            <person name="Gonzalez J."/>
            <person name="Henrissat B."/>
            <person name="Kuo A."/>
            <person name="Liang C."/>
            <person name="Lipzen A."/>
            <person name="Lutzoni F."/>
            <person name="Magnuson J."/>
            <person name="Mondo S."/>
            <person name="Nolan M."/>
            <person name="Ohm R."/>
            <person name="Pangilinan J."/>
            <person name="Park H.-J."/>
            <person name="Ramirez L."/>
            <person name="Alfaro M."/>
            <person name="Sun H."/>
            <person name="Tritt A."/>
            <person name="Yoshinaga Y."/>
            <person name="Zwiers L.-H."/>
            <person name="Turgeon B."/>
            <person name="Goodwin S."/>
            <person name="Spatafora J."/>
            <person name="Crous P."/>
            <person name="Grigoriev I."/>
        </authorList>
    </citation>
    <scope>NUCLEOTIDE SEQUENCE</scope>
    <source>
        <strain evidence="1">ATCC 200398</strain>
    </source>
</reference>
<accession>A0ACB6R1W1</accession>
<dbReference type="EMBL" id="MU003502">
    <property type="protein sequence ID" value="KAF2472431.1"/>
    <property type="molecule type" value="Genomic_DNA"/>
</dbReference>
<gene>
    <name evidence="1" type="ORF">BDR25DRAFT_333283</name>
</gene>
<organism evidence="1 2">
    <name type="scientific">Lindgomyces ingoldianus</name>
    <dbReference type="NCBI Taxonomy" id="673940"/>
    <lineage>
        <taxon>Eukaryota</taxon>
        <taxon>Fungi</taxon>
        <taxon>Dikarya</taxon>
        <taxon>Ascomycota</taxon>
        <taxon>Pezizomycotina</taxon>
        <taxon>Dothideomycetes</taxon>
        <taxon>Pleosporomycetidae</taxon>
        <taxon>Pleosporales</taxon>
        <taxon>Lindgomycetaceae</taxon>
        <taxon>Lindgomyces</taxon>
    </lineage>
</organism>
<comment type="caution">
    <text evidence="1">The sequence shown here is derived from an EMBL/GenBank/DDBJ whole genome shotgun (WGS) entry which is preliminary data.</text>
</comment>
<evidence type="ECO:0000313" key="2">
    <source>
        <dbReference type="Proteomes" id="UP000799755"/>
    </source>
</evidence>
<sequence>MSLQPPTSGSENHQENPFVTPTSSQAPTPLIVSLKFPDALRTTPEEQPHLTHPPLPPQLQLPSQTPSQKWTRSHGFWRSFLSICVPLLLSALEGSVTNTALPTISDALNLGTKFSWVATAFLLASTIFQPLYGQLADIWGRKYPMMLAILVFSIGSAVCGWATNGAMMISGRIIQGLGTGGIDLFAELILCDLVPLRKRGTYMAIKHVVFAAGTTIGPLLGGVFAEHGWRWCFWINIPVCGLAIILMFFCLKVNRGVKTKEVKVIEQLRRIDGWGSSLLTCSVVLILVSLSTGGAPYPWTSATVLAPLIIGLFGLMIFPFFEASKWCHSPIMPPSIFNNRTSATAFALTAIHGFLTYGVQFYLPPFFQAVKGSSPSKSGIEVLPTTLVIVVLAAIGGPFLTYFGKYRPIHQFGFAVMTLGFSLCTMLAKATPVGAWVVFQLLIAVGSGIIVSTTLPAVLVELPDRASGAAAGSWAFLRGTGSLFGVALPGAIFNTRFSSLLPTISSPSVRAQLENGQAYQRASSAFVSKFGDAINDEIVTAFTESLKWIWIVFAILSGVGFALTFVERQVKLRKELDTEFGLKRKRGSGSGWRTPAVEKEDVKMDIEKGVEAV</sequence>
<protein>
    <submittedName>
        <fullName evidence="1">MFS general substrate transporter</fullName>
    </submittedName>
</protein>